<dbReference type="GO" id="GO:0000155">
    <property type="term" value="F:phosphorelay sensor kinase activity"/>
    <property type="evidence" value="ECO:0007669"/>
    <property type="project" value="InterPro"/>
</dbReference>
<dbReference type="InterPro" id="IPR036890">
    <property type="entry name" value="HATPase_C_sf"/>
</dbReference>
<dbReference type="SUPFAM" id="SSF47226">
    <property type="entry name" value="Histidine-containing phosphotransfer domain, HPT domain"/>
    <property type="match status" value="1"/>
</dbReference>
<dbReference type="SUPFAM" id="SSF55874">
    <property type="entry name" value="ATPase domain of HSP90 chaperone/DNA topoisomerase II/histidine kinase"/>
    <property type="match status" value="1"/>
</dbReference>
<dbReference type="InterPro" id="IPR035965">
    <property type="entry name" value="PAS-like_dom_sf"/>
</dbReference>
<dbReference type="InterPro" id="IPR003661">
    <property type="entry name" value="HisK_dim/P_dom"/>
</dbReference>
<evidence type="ECO:0000256" key="8">
    <source>
        <dbReference type="SAM" id="Phobius"/>
    </source>
</evidence>
<dbReference type="SMART" id="SM00388">
    <property type="entry name" value="HisKA"/>
    <property type="match status" value="1"/>
</dbReference>
<keyword evidence="13" id="KW-1185">Reference proteome</keyword>
<dbReference type="Gene3D" id="3.30.565.10">
    <property type="entry name" value="Histidine kinase-like ATPase, C-terminal domain"/>
    <property type="match status" value="1"/>
</dbReference>
<dbReference type="InterPro" id="IPR036641">
    <property type="entry name" value="HPT_dom_sf"/>
</dbReference>
<dbReference type="PROSITE" id="PS50109">
    <property type="entry name" value="HIS_KIN"/>
    <property type="match status" value="1"/>
</dbReference>
<keyword evidence="8" id="KW-1133">Transmembrane helix</keyword>
<dbReference type="Proteomes" id="UP000257131">
    <property type="component" value="Unassembled WGS sequence"/>
</dbReference>
<dbReference type="EMBL" id="QOHR01000005">
    <property type="protein sequence ID" value="REC57692.1"/>
    <property type="molecule type" value="Genomic_DNA"/>
</dbReference>
<keyword evidence="8" id="KW-0472">Membrane</keyword>
<feature type="compositionally biased region" description="Low complexity" evidence="7">
    <location>
        <begin position="491"/>
        <end position="507"/>
    </location>
</feature>
<evidence type="ECO:0000313" key="12">
    <source>
        <dbReference type="EMBL" id="REC57692.1"/>
    </source>
</evidence>
<dbReference type="Pfam" id="PF00072">
    <property type="entry name" value="Response_reg"/>
    <property type="match status" value="1"/>
</dbReference>
<dbReference type="SUPFAM" id="SSF55785">
    <property type="entry name" value="PYP-like sensor domain (PAS domain)"/>
    <property type="match status" value="1"/>
</dbReference>
<dbReference type="InterPro" id="IPR001789">
    <property type="entry name" value="Sig_transdc_resp-reg_receiver"/>
</dbReference>
<protein>
    <recommendedName>
        <fullName evidence="2">histidine kinase</fullName>
        <ecNumber evidence="2">2.7.13.3</ecNumber>
    </recommendedName>
</protein>
<keyword evidence="4" id="KW-0808">Transferase</keyword>
<feature type="transmembrane region" description="Helical" evidence="8">
    <location>
        <begin position="33"/>
        <end position="53"/>
    </location>
</feature>
<sequence>MGQAVARPCASSFRQSEPVMPWKTGASGRNRRAAPLVCALALAVAGGAALASAPVRDGRAVLHDASRAAIAAPRAVPSRSRAPATAVVAASMAAPLVLAGVVGLGGLLAAATRWGVPRRSGRTRRSEEALAQLVDAAPDGIVVTDSQGRVLRANPAAAALAPALRPVAAHGEGAPRGAVALDDLLEDRIAPMIGAGAVRSRMRDGATGRRRVALTVTPIEGAGGERLLAVFLRAGDAEVEGEPVPPARHQPGGGDPPAREQAVAAVSHEMRTPLHALLAALDLLPEAATAADRDHLFAMARGSGARLRAMVEDALLFTRLSDAPGDAPVIAPSGIARDAIAAQASRAAAQRTDLRFEITGEATPRHYRGCASALARVVSGLVGQAVAAAPGGTVTVALHHGARAADGRTVLTLEVADDGPPNARVAHEQVFAPFGDADRRVPYDGEDGLGLVVARAIVAALGGTVTAERPPDGGARFRATLPLVEAEADADPGARPASPAAPSARPARALPAGGAALVADDAPVNVALMRRMVEQLGFTVDTAADGATAAEMADRRSYALAVLDYRMPGLTGVEVAQRMRASERSGAAVILCVSAVADLLPPDALADAAVDAMLSKPLDGAALAAALEEVTSGAPLAAPDALDAELDGVTNTLDRAELDALLGPDVAAKMIAAALAEAERACAALGDTALEREARVDIVHRAAGAAAMIGLGRLGALFRHAQRELEAGHDAALPRVQALVQADLAEIAAAGVGDGEAGGTRKTAKDSES</sequence>
<evidence type="ECO:0000256" key="4">
    <source>
        <dbReference type="ARBA" id="ARBA00022679"/>
    </source>
</evidence>
<dbReference type="PANTHER" id="PTHR43047">
    <property type="entry name" value="TWO-COMPONENT HISTIDINE PROTEIN KINASE"/>
    <property type="match status" value="1"/>
</dbReference>
<dbReference type="EC" id="2.7.13.3" evidence="2"/>
<reference evidence="12 13" key="1">
    <citation type="journal article" date="2017" name="Int. J. Syst. Evol. Microbiol.">
        <title>Rhodosalinus sediminis gen. nov., sp. nov., isolated from marine saltern.</title>
        <authorList>
            <person name="Guo L.Y."/>
            <person name="Ling S.K."/>
            <person name="Li C.M."/>
            <person name="Chen G.J."/>
            <person name="Du Z.J."/>
        </authorList>
    </citation>
    <scope>NUCLEOTIDE SEQUENCE [LARGE SCALE GENOMIC DNA]</scope>
    <source>
        <strain evidence="12 13">WDN1C137</strain>
    </source>
</reference>
<feature type="region of interest" description="Disordered" evidence="7">
    <location>
        <begin position="488"/>
        <end position="507"/>
    </location>
</feature>
<comment type="caution">
    <text evidence="12">The sequence shown here is derived from an EMBL/GenBank/DDBJ whole genome shotgun (WGS) entry which is preliminary data.</text>
</comment>
<accession>A0A3D9BW77</accession>
<evidence type="ECO:0000256" key="5">
    <source>
        <dbReference type="ARBA" id="ARBA00022777"/>
    </source>
</evidence>
<dbReference type="SMART" id="SM00448">
    <property type="entry name" value="REC"/>
    <property type="match status" value="1"/>
</dbReference>
<comment type="catalytic activity">
    <reaction evidence="1">
        <text>ATP + protein L-histidine = ADP + protein N-phospho-L-histidine.</text>
        <dbReference type="EC" id="2.7.13.3"/>
    </reaction>
</comment>
<dbReference type="GO" id="GO:0009927">
    <property type="term" value="F:histidine phosphotransfer kinase activity"/>
    <property type="evidence" value="ECO:0007669"/>
    <property type="project" value="TreeGrafter"/>
</dbReference>
<dbReference type="AlphaFoldDB" id="A0A3D9BW77"/>
<dbReference type="InterPro" id="IPR004358">
    <property type="entry name" value="Sig_transdc_His_kin-like_C"/>
</dbReference>
<feature type="modified residue" description="4-aspartylphosphate" evidence="6">
    <location>
        <position position="564"/>
    </location>
</feature>
<gene>
    <name evidence="12" type="ORF">DRV84_05835</name>
</gene>
<dbReference type="CDD" id="cd00082">
    <property type="entry name" value="HisKA"/>
    <property type="match status" value="1"/>
</dbReference>
<dbReference type="InterPro" id="IPR036097">
    <property type="entry name" value="HisK_dim/P_sf"/>
</dbReference>
<dbReference type="InterPro" id="IPR003594">
    <property type="entry name" value="HATPase_dom"/>
</dbReference>
<evidence type="ECO:0000259" key="11">
    <source>
        <dbReference type="PROSITE" id="PS50112"/>
    </source>
</evidence>
<evidence type="ECO:0000256" key="1">
    <source>
        <dbReference type="ARBA" id="ARBA00000085"/>
    </source>
</evidence>
<evidence type="ECO:0000313" key="13">
    <source>
        <dbReference type="Proteomes" id="UP000257131"/>
    </source>
</evidence>
<evidence type="ECO:0000259" key="10">
    <source>
        <dbReference type="PROSITE" id="PS50110"/>
    </source>
</evidence>
<dbReference type="PRINTS" id="PR00344">
    <property type="entry name" value="BCTRLSENSOR"/>
</dbReference>
<dbReference type="GO" id="GO:0005886">
    <property type="term" value="C:plasma membrane"/>
    <property type="evidence" value="ECO:0007669"/>
    <property type="project" value="TreeGrafter"/>
</dbReference>
<evidence type="ECO:0000256" key="2">
    <source>
        <dbReference type="ARBA" id="ARBA00012438"/>
    </source>
</evidence>
<dbReference type="InterPro" id="IPR005467">
    <property type="entry name" value="His_kinase_dom"/>
</dbReference>
<dbReference type="PROSITE" id="PS50110">
    <property type="entry name" value="RESPONSE_REGULATORY"/>
    <property type="match status" value="1"/>
</dbReference>
<dbReference type="Pfam" id="PF02518">
    <property type="entry name" value="HATPase_c"/>
    <property type="match status" value="1"/>
</dbReference>
<dbReference type="Gene3D" id="3.40.50.2300">
    <property type="match status" value="1"/>
</dbReference>
<dbReference type="PROSITE" id="PS50112">
    <property type="entry name" value="PAS"/>
    <property type="match status" value="1"/>
</dbReference>
<keyword evidence="3 6" id="KW-0597">Phosphoprotein</keyword>
<evidence type="ECO:0000256" key="3">
    <source>
        <dbReference type="ARBA" id="ARBA00022553"/>
    </source>
</evidence>
<feature type="region of interest" description="Disordered" evidence="7">
    <location>
        <begin position="240"/>
        <end position="259"/>
    </location>
</feature>
<name>A0A3D9BW77_9RHOB</name>
<feature type="domain" description="Response regulatory" evidence="10">
    <location>
        <begin position="515"/>
        <end position="631"/>
    </location>
</feature>
<evidence type="ECO:0000256" key="6">
    <source>
        <dbReference type="PROSITE-ProRule" id="PRU00169"/>
    </source>
</evidence>
<dbReference type="InterPro" id="IPR011006">
    <property type="entry name" value="CheY-like_superfamily"/>
</dbReference>
<dbReference type="SUPFAM" id="SSF52172">
    <property type="entry name" value="CheY-like"/>
    <property type="match status" value="1"/>
</dbReference>
<dbReference type="Pfam" id="PF13188">
    <property type="entry name" value="PAS_8"/>
    <property type="match status" value="1"/>
</dbReference>
<dbReference type="PANTHER" id="PTHR43047:SF62">
    <property type="entry name" value="SENSOR HISTIDINE KINASE DPIB"/>
    <property type="match status" value="1"/>
</dbReference>
<evidence type="ECO:0000256" key="7">
    <source>
        <dbReference type="SAM" id="MobiDB-lite"/>
    </source>
</evidence>
<keyword evidence="5 12" id="KW-0418">Kinase</keyword>
<evidence type="ECO:0000259" key="9">
    <source>
        <dbReference type="PROSITE" id="PS50109"/>
    </source>
</evidence>
<organism evidence="12 13">
    <name type="scientific">Rhodosalinus sediminis</name>
    <dbReference type="NCBI Taxonomy" id="1940533"/>
    <lineage>
        <taxon>Bacteria</taxon>
        <taxon>Pseudomonadati</taxon>
        <taxon>Pseudomonadota</taxon>
        <taxon>Alphaproteobacteria</taxon>
        <taxon>Rhodobacterales</taxon>
        <taxon>Paracoccaceae</taxon>
        <taxon>Rhodosalinus</taxon>
    </lineage>
</organism>
<feature type="domain" description="Histidine kinase" evidence="9">
    <location>
        <begin position="265"/>
        <end position="485"/>
    </location>
</feature>
<dbReference type="SMART" id="SM00387">
    <property type="entry name" value="HATPase_c"/>
    <property type="match status" value="1"/>
</dbReference>
<dbReference type="Gene3D" id="1.10.287.130">
    <property type="match status" value="1"/>
</dbReference>
<dbReference type="Pfam" id="PF00512">
    <property type="entry name" value="HisKA"/>
    <property type="match status" value="1"/>
</dbReference>
<dbReference type="Gene3D" id="3.30.450.20">
    <property type="entry name" value="PAS domain"/>
    <property type="match status" value="1"/>
</dbReference>
<proteinExistence type="predicted"/>
<keyword evidence="8" id="KW-0812">Transmembrane</keyword>
<feature type="transmembrane region" description="Helical" evidence="8">
    <location>
        <begin position="93"/>
        <end position="116"/>
    </location>
</feature>
<dbReference type="SUPFAM" id="SSF47384">
    <property type="entry name" value="Homodimeric domain of signal transducing histidine kinase"/>
    <property type="match status" value="1"/>
</dbReference>
<feature type="domain" description="PAS" evidence="11">
    <location>
        <begin position="126"/>
        <end position="160"/>
    </location>
</feature>
<dbReference type="InterPro" id="IPR000014">
    <property type="entry name" value="PAS"/>
</dbReference>